<evidence type="ECO:0000313" key="5">
    <source>
        <dbReference type="EMBL" id="MCT2592462.1"/>
    </source>
</evidence>
<dbReference type="Pfam" id="PF19361">
    <property type="entry name" value="DUF5937"/>
    <property type="match status" value="1"/>
</dbReference>
<gene>
    <name evidence="5" type="ORF">LHJ74_21560</name>
</gene>
<name>A0ABT2JX32_9ACTN</name>
<evidence type="ECO:0000313" key="6">
    <source>
        <dbReference type="Proteomes" id="UP001156389"/>
    </source>
</evidence>
<dbReference type="InterPro" id="IPR045981">
    <property type="entry name" value="DUF5937"/>
</dbReference>
<proteinExistence type="predicted"/>
<dbReference type="SUPFAM" id="SSF46785">
    <property type="entry name" value="Winged helix' DNA-binding domain"/>
    <property type="match status" value="1"/>
</dbReference>
<accession>A0ABT2JX32</accession>
<dbReference type="Gene3D" id="1.10.10.10">
    <property type="entry name" value="Winged helix-like DNA-binding domain superfamily/Winged helix DNA-binding domain"/>
    <property type="match status" value="1"/>
</dbReference>
<organism evidence="5 6">
    <name type="scientific">Streptomyces gossypii</name>
    <dbReference type="NCBI Taxonomy" id="2883101"/>
    <lineage>
        <taxon>Bacteria</taxon>
        <taxon>Bacillati</taxon>
        <taxon>Actinomycetota</taxon>
        <taxon>Actinomycetes</taxon>
        <taxon>Kitasatosporales</taxon>
        <taxon>Streptomycetaceae</taxon>
        <taxon>Streptomyces</taxon>
    </lineage>
</organism>
<dbReference type="EMBL" id="JAJAGO010000010">
    <property type="protein sequence ID" value="MCT2592462.1"/>
    <property type="molecule type" value="Genomic_DNA"/>
</dbReference>
<evidence type="ECO:0000259" key="4">
    <source>
        <dbReference type="SMART" id="SM00418"/>
    </source>
</evidence>
<dbReference type="PANTHER" id="PTHR43132">
    <property type="entry name" value="ARSENICAL RESISTANCE OPERON REPRESSOR ARSR-RELATED"/>
    <property type="match status" value="1"/>
</dbReference>
<feature type="domain" description="HTH arsR-type" evidence="4">
    <location>
        <begin position="253"/>
        <end position="327"/>
    </location>
</feature>
<dbReference type="PANTHER" id="PTHR43132:SF8">
    <property type="entry name" value="HTH-TYPE TRANSCRIPTIONAL REGULATOR KMTR"/>
    <property type="match status" value="1"/>
</dbReference>
<evidence type="ECO:0000256" key="3">
    <source>
        <dbReference type="ARBA" id="ARBA00023163"/>
    </source>
</evidence>
<reference evidence="5 6" key="1">
    <citation type="submission" date="2021-10" db="EMBL/GenBank/DDBJ databases">
        <title>Streptomyces gossypii sp. nov., isolated from soil collected from cotton field.</title>
        <authorList>
            <person name="Ge X."/>
            <person name="Chen X."/>
            <person name="Liu W."/>
        </authorList>
    </citation>
    <scope>NUCLEOTIDE SEQUENCE [LARGE SCALE GENOMIC DNA]</scope>
    <source>
        <strain evidence="5 6">N2-109</strain>
    </source>
</reference>
<sequence length="327" mass="35076">MPYQMHFGAEDLLNCRFALSPSWETQQAVRLLAHPGGWSHHLPWLRQSTGTAKGLGLEPLWLLMPGRGYTPDFLCPPPTGPATSFDEEMAEVRATDPALAHAELVRSLADTPGAAESPEGEAMLADPAAAVRQLADAKTRAWEVLVAPHWPRLRALLEADIAFHTRRLADGGLAALFDGLHPEVSWTDGTLTVNHCYQYTRTLGGTGLTLVPSVFAWPHVVSGFEPPWQPAVVYPARGIGALWSEPAADTPAALVRLLGTNRAAILAALEQPASTTGLAARLGLAPSSVSVHLSALRGAGLLTSYRLRHQVLYERTPLGIALAQART</sequence>
<keyword evidence="6" id="KW-1185">Reference proteome</keyword>
<keyword evidence="3" id="KW-0804">Transcription</keyword>
<dbReference type="InterPro" id="IPR036388">
    <property type="entry name" value="WH-like_DNA-bd_sf"/>
</dbReference>
<dbReference type="Pfam" id="PF12840">
    <property type="entry name" value="HTH_20"/>
    <property type="match status" value="1"/>
</dbReference>
<dbReference type="Proteomes" id="UP001156389">
    <property type="component" value="Unassembled WGS sequence"/>
</dbReference>
<dbReference type="InterPro" id="IPR051011">
    <property type="entry name" value="Metal_resp_trans_reg"/>
</dbReference>
<keyword evidence="1" id="KW-0805">Transcription regulation</keyword>
<evidence type="ECO:0000256" key="1">
    <source>
        <dbReference type="ARBA" id="ARBA00023015"/>
    </source>
</evidence>
<dbReference type="SMART" id="SM00418">
    <property type="entry name" value="HTH_ARSR"/>
    <property type="match status" value="1"/>
</dbReference>
<dbReference type="CDD" id="cd00090">
    <property type="entry name" value="HTH_ARSR"/>
    <property type="match status" value="1"/>
</dbReference>
<evidence type="ECO:0000256" key="2">
    <source>
        <dbReference type="ARBA" id="ARBA00023125"/>
    </source>
</evidence>
<dbReference type="InterPro" id="IPR036390">
    <property type="entry name" value="WH_DNA-bd_sf"/>
</dbReference>
<comment type="caution">
    <text evidence="5">The sequence shown here is derived from an EMBL/GenBank/DDBJ whole genome shotgun (WGS) entry which is preliminary data.</text>
</comment>
<dbReference type="RefSeq" id="WP_260219954.1">
    <property type="nucleotide sequence ID" value="NZ_JAJAGO010000010.1"/>
</dbReference>
<dbReference type="InterPro" id="IPR001845">
    <property type="entry name" value="HTH_ArsR_DNA-bd_dom"/>
</dbReference>
<protein>
    <submittedName>
        <fullName evidence="5">Winged helix-turn-helix domain-containing protein</fullName>
    </submittedName>
</protein>
<keyword evidence="2" id="KW-0238">DNA-binding</keyword>
<dbReference type="InterPro" id="IPR011991">
    <property type="entry name" value="ArsR-like_HTH"/>
</dbReference>